<sequence length="213" mass="22921">MYDSESKADVPTAAQLAPLSNSEARDTKRPISSVTDAPESIEPPPPYSLEAVSIQSSSSCSAPRSTSQYVLTKPIVVPQTTKVGLIDGGAYASLFARAYCPHLSQLNDPISPQEFLDFVDGLNETFISHPAFQVGQMTGNALTMVPLPPLMWARLSLQVASGMGSTAVSHARVKNYMKIANKKLFAPRGLKAMIMKTTGMIEAVRYPDPEFTG</sequence>
<organism evidence="2 3">
    <name type="scientific">Viridothelium virens</name>
    <name type="common">Speckled blister lichen</name>
    <name type="synonym">Trypethelium virens</name>
    <dbReference type="NCBI Taxonomy" id="1048519"/>
    <lineage>
        <taxon>Eukaryota</taxon>
        <taxon>Fungi</taxon>
        <taxon>Dikarya</taxon>
        <taxon>Ascomycota</taxon>
        <taxon>Pezizomycotina</taxon>
        <taxon>Dothideomycetes</taxon>
        <taxon>Dothideomycetes incertae sedis</taxon>
        <taxon>Trypetheliales</taxon>
        <taxon>Trypetheliaceae</taxon>
        <taxon>Viridothelium</taxon>
    </lineage>
</organism>
<name>A0A6A6H218_VIRVR</name>
<protein>
    <submittedName>
        <fullName evidence="2">Uncharacterized protein</fullName>
    </submittedName>
</protein>
<gene>
    <name evidence="2" type="ORF">EV356DRAFT_518117</name>
</gene>
<evidence type="ECO:0000313" key="2">
    <source>
        <dbReference type="EMBL" id="KAF2231907.1"/>
    </source>
</evidence>
<dbReference type="PANTHER" id="PTHR38887">
    <property type="entry name" value="CHROMOSOME 21, WHOLE GENOME SHOTGUN SEQUENCE"/>
    <property type="match status" value="1"/>
</dbReference>
<proteinExistence type="predicted"/>
<accession>A0A6A6H218</accession>
<keyword evidence="3" id="KW-1185">Reference proteome</keyword>
<dbReference type="OrthoDB" id="3068835at2759"/>
<feature type="region of interest" description="Disordered" evidence="1">
    <location>
        <begin position="1"/>
        <end position="47"/>
    </location>
</feature>
<dbReference type="PANTHER" id="PTHR38887:SF1">
    <property type="entry name" value="RAS MODIFICATION PROTEIN ERF4"/>
    <property type="match status" value="1"/>
</dbReference>
<dbReference type="AlphaFoldDB" id="A0A6A6H218"/>
<dbReference type="Proteomes" id="UP000800092">
    <property type="component" value="Unassembled WGS sequence"/>
</dbReference>
<evidence type="ECO:0000313" key="3">
    <source>
        <dbReference type="Proteomes" id="UP000800092"/>
    </source>
</evidence>
<reference evidence="2" key="1">
    <citation type="journal article" date="2020" name="Stud. Mycol.">
        <title>101 Dothideomycetes genomes: a test case for predicting lifestyles and emergence of pathogens.</title>
        <authorList>
            <person name="Haridas S."/>
            <person name="Albert R."/>
            <person name="Binder M."/>
            <person name="Bloem J."/>
            <person name="Labutti K."/>
            <person name="Salamov A."/>
            <person name="Andreopoulos B."/>
            <person name="Baker S."/>
            <person name="Barry K."/>
            <person name="Bills G."/>
            <person name="Bluhm B."/>
            <person name="Cannon C."/>
            <person name="Castanera R."/>
            <person name="Culley D."/>
            <person name="Daum C."/>
            <person name="Ezra D."/>
            <person name="Gonzalez J."/>
            <person name="Henrissat B."/>
            <person name="Kuo A."/>
            <person name="Liang C."/>
            <person name="Lipzen A."/>
            <person name="Lutzoni F."/>
            <person name="Magnuson J."/>
            <person name="Mondo S."/>
            <person name="Nolan M."/>
            <person name="Ohm R."/>
            <person name="Pangilinan J."/>
            <person name="Park H.-J."/>
            <person name="Ramirez L."/>
            <person name="Alfaro M."/>
            <person name="Sun H."/>
            <person name="Tritt A."/>
            <person name="Yoshinaga Y."/>
            <person name="Zwiers L.-H."/>
            <person name="Turgeon B."/>
            <person name="Goodwin S."/>
            <person name="Spatafora J."/>
            <person name="Crous P."/>
            <person name="Grigoriev I."/>
        </authorList>
    </citation>
    <scope>NUCLEOTIDE SEQUENCE</scope>
    <source>
        <strain evidence="2">Tuck. ex Michener</strain>
    </source>
</reference>
<evidence type="ECO:0000256" key="1">
    <source>
        <dbReference type="SAM" id="MobiDB-lite"/>
    </source>
</evidence>
<dbReference type="EMBL" id="ML991821">
    <property type="protein sequence ID" value="KAF2231907.1"/>
    <property type="molecule type" value="Genomic_DNA"/>
</dbReference>
<dbReference type="InterPro" id="IPR053221">
    <property type="entry name" value="Burnettramic_acid_biosynth"/>
</dbReference>